<gene>
    <name evidence="1" type="ORF">SBF1_7410003</name>
</gene>
<name>A0A2U3LQZ8_9FIRM</name>
<protein>
    <submittedName>
        <fullName evidence="1">Uncharacterized protein</fullName>
    </submittedName>
</protein>
<dbReference type="AlphaFoldDB" id="A0A2U3LQZ8"/>
<proteinExistence type="predicted"/>
<reference evidence="2" key="1">
    <citation type="submission" date="2018-02" db="EMBL/GenBank/DDBJ databases">
        <authorList>
            <person name="Hausmann B."/>
        </authorList>
    </citation>
    <scope>NUCLEOTIDE SEQUENCE [LARGE SCALE GENOMIC DNA]</scope>
    <source>
        <strain evidence="2">Peat soil MAG SbF1</strain>
    </source>
</reference>
<sequence length="51" mass="5840">MGQKAEQLVAELILRKIRVIGKILVLQSLVIKTVVKTNYHKIKKLSLRQLS</sequence>
<organism evidence="1 2">
    <name type="scientific">Candidatus Desulfosporosinus infrequens</name>
    <dbReference type="NCBI Taxonomy" id="2043169"/>
    <lineage>
        <taxon>Bacteria</taxon>
        <taxon>Bacillati</taxon>
        <taxon>Bacillota</taxon>
        <taxon>Clostridia</taxon>
        <taxon>Eubacteriales</taxon>
        <taxon>Desulfitobacteriaceae</taxon>
        <taxon>Desulfosporosinus</taxon>
    </lineage>
</organism>
<accession>A0A2U3LQZ8</accession>
<dbReference type="Proteomes" id="UP000238916">
    <property type="component" value="Unassembled WGS sequence"/>
</dbReference>
<evidence type="ECO:0000313" key="1">
    <source>
        <dbReference type="EMBL" id="SPF54266.1"/>
    </source>
</evidence>
<dbReference type="EMBL" id="OMOF01000714">
    <property type="protein sequence ID" value="SPF54266.1"/>
    <property type="molecule type" value="Genomic_DNA"/>
</dbReference>
<evidence type="ECO:0000313" key="2">
    <source>
        <dbReference type="Proteomes" id="UP000238916"/>
    </source>
</evidence>